<reference evidence="1" key="2">
    <citation type="submission" date="2025-09" db="UniProtKB">
        <authorList>
            <consortium name="EnsemblPlants"/>
        </authorList>
    </citation>
    <scope>IDENTIFICATION</scope>
</reference>
<accession>A0ACD5Z983</accession>
<evidence type="ECO:0000313" key="1">
    <source>
        <dbReference type="EnsemblPlants" id="AVESA.00010b.r2.6CG1108830.1.CDS"/>
    </source>
</evidence>
<keyword evidence="2" id="KW-1185">Reference proteome</keyword>
<evidence type="ECO:0000313" key="2">
    <source>
        <dbReference type="Proteomes" id="UP001732700"/>
    </source>
</evidence>
<name>A0ACD5Z983_AVESA</name>
<sequence length="751" mass="87077">MVNAGYPRPDYHVIGSRLGSKDLMPDDARLKLDRLYRSEQIECQGPLGLACFGPRIMKEPPVPNFQLPRGTKTYDDSTKPEDWLINYATTVKIATGNLRWAVRYVPQMLEGPARVWLNNLPPGSINCWIDFEEMFISNFSSMYKRPNRPQTLAMCKQRPNETDREFLTRWCTMRNSYEGVIGSQAIAWFAQGCRYGSELWMKLQRKMPVTLAEMIRIADSYALGDLTQPRLASNESSEEYYQRDGAGSSRRNDYKGKRRDDRPDHRYGSQQVATVNQDQSGSGSNQRQRTGGQWTPRNDGKKTWTPEQKKQWQEKKDRLRYTSESMLDQPCKFHTPNPNSPAGHTTRQCEWMRKIEQGGSGNAQAPRNDQPRQELPRQQLLSGANTQQLMLPPPPLRYDNNERRDAVHQIENQQQLDQRYPRNEGRNEYREHHQSYCVFTTEETDRKSLQHRHMEDLQGVPRELAEHSLNIRPGARPVKQPLRRFTEDMRKVIRDEIARLLAAGFIMEVLYPDWLSNPVLVEKKDDPNVAVVWRMCIDYTNLNKACPKDPFPLPRIDQVIDSTAGCELLSFIDAYSGFHQIPLNLDDKIKTAFITPYGAYCYRTMPFGLRNAGAMYQRCMQKCLHDQIGQNVQVYVDDVVIKTKESTMLLDDIRQTFMNLRRFRMKLNPEKYTFGLPAGKLLGFLVSSRGIEVNPTKIRAIERMELLKCLNDVQKFTRCLASLSRFVCRLGEKALPLYQLMKKSDKFVWTP</sequence>
<dbReference type="Proteomes" id="UP001732700">
    <property type="component" value="Chromosome 6C"/>
</dbReference>
<dbReference type="EnsemblPlants" id="AVESA.00010b.r2.6CG1108830.1">
    <property type="protein sequence ID" value="AVESA.00010b.r2.6CG1108830.1.CDS"/>
    <property type="gene ID" value="AVESA.00010b.r2.6CG1108830"/>
</dbReference>
<reference evidence="1" key="1">
    <citation type="submission" date="2021-05" db="EMBL/GenBank/DDBJ databases">
        <authorList>
            <person name="Scholz U."/>
            <person name="Mascher M."/>
            <person name="Fiebig A."/>
        </authorList>
    </citation>
    <scope>NUCLEOTIDE SEQUENCE [LARGE SCALE GENOMIC DNA]</scope>
</reference>
<organism evidence="1 2">
    <name type="scientific">Avena sativa</name>
    <name type="common">Oat</name>
    <dbReference type="NCBI Taxonomy" id="4498"/>
    <lineage>
        <taxon>Eukaryota</taxon>
        <taxon>Viridiplantae</taxon>
        <taxon>Streptophyta</taxon>
        <taxon>Embryophyta</taxon>
        <taxon>Tracheophyta</taxon>
        <taxon>Spermatophyta</taxon>
        <taxon>Magnoliopsida</taxon>
        <taxon>Liliopsida</taxon>
        <taxon>Poales</taxon>
        <taxon>Poaceae</taxon>
        <taxon>BOP clade</taxon>
        <taxon>Pooideae</taxon>
        <taxon>Poodae</taxon>
        <taxon>Poeae</taxon>
        <taxon>Poeae Chloroplast Group 1 (Aveneae type)</taxon>
        <taxon>Aveninae</taxon>
        <taxon>Avena</taxon>
    </lineage>
</organism>
<protein>
    <submittedName>
        <fullName evidence="1">Uncharacterized protein</fullName>
    </submittedName>
</protein>
<proteinExistence type="predicted"/>